<feature type="modified residue" description="4-aspartylphosphate" evidence="7">
    <location>
        <position position="192"/>
    </location>
</feature>
<evidence type="ECO:0000256" key="7">
    <source>
        <dbReference type="PROSITE-ProRule" id="PRU00169"/>
    </source>
</evidence>
<name>A0A061SKB1_9CHLO</name>
<dbReference type="SMART" id="SM00448">
    <property type="entry name" value="REC"/>
    <property type="match status" value="1"/>
</dbReference>
<evidence type="ECO:0000256" key="2">
    <source>
        <dbReference type="ARBA" id="ARBA00022692"/>
    </source>
</evidence>
<dbReference type="GO" id="GO:0000160">
    <property type="term" value="P:phosphorelay signal transduction system"/>
    <property type="evidence" value="ECO:0007669"/>
    <property type="project" value="InterPro"/>
</dbReference>
<dbReference type="InterPro" id="IPR001054">
    <property type="entry name" value="A/G_cyclase"/>
</dbReference>
<dbReference type="Gene3D" id="3.30.70.1230">
    <property type="entry name" value="Nucleotide cyclase"/>
    <property type="match status" value="1"/>
</dbReference>
<dbReference type="Pfam" id="PF00072">
    <property type="entry name" value="Response_reg"/>
    <property type="match status" value="1"/>
</dbReference>
<evidence type="ECO:0000256" key="6">
    <source>
        <dbReference type="ARBA" id="ARBA00023239"/>
    </source>
</evidence>
<keyword evidence="3" id="KW-0547">Nucleotide-binding</keyword>
<keyword evidence="7" id="KW-0597">Phosphoprotein</keyword>
<dbReference type="Gene3D" id="3.40.50.2300">
    <property type="match status" value="1"/>
</dbReference>
<keyword evidence="4" id="KW-1133">Transmembrane helix</keyword>
<dbReference type="SUPFAM" id="SSF52172">
    <property type="entry name" value="CheY-like"/>
    <property type="match status" value="1"/>
</dbReference>
<feature type="compositionally biased region" description="Basic and acidic residues" evidence="8">
    <location>
        <begin position="25"/>
        <end position="38"/>
    </location>
</feature>
<dbReference type="GO" id="GO:0004016">
    <property type="term" value="F:adenylate cyclase activity"/>
    <property type="evidence" value="ECO:0007669"/>
    <property type="project" value="TreeGrafter"/>
</dbReference>
<dbReference type="PROSITE" id="PS50125">
    <property type="entry name" value="GUANYLATE_CYCLASE_2"/>
    <property type="match status" value="1"/>
</dbReference>
<dbReference type="PANTHER" id="PTHR11920">
    <property type="entry name" value="GUANYLYL CYCLASE"/>
    <property type="match status" value="1"/>
</dbReference>
<dbReference type="CDD" id="cd07302">
    <property type="entry name" value="CHD"/>
    <property type="match status" value="1"/>
</dbReference>
<dbReference type="SMART" id="SM00044">
    <property type="entry name" value="CYCc"/>
    <property type="match status" value="1"/>
</dbReference>
<evidence type="ECO:0000256" key="4">
    <source>
        <dbReference type="ARBA" id="ARBA00022989"/>
    </source>
</evidence>
<dbReference type="AlphaFoldDB" id="A0A061SKB1"/>
<evidence type="ECO:0000256" key="3">
    <source>
        <dbReference type="ARBA" id="ARBA00022741"/>
    </source>
</evidence>
<accession>A0A061SKB1</accession>
<dbReference type="InterPro" id="IPR001789">
    <property type="entry name" value="Sig_transdc_resp-reg_receiver"/>
</dbReference>
<feature type="region of interest" description="Disordered" evidence="8">
    <location>
        <begin position="1"/>
        <end position="71"/>
    </location>
</feature>
<keyword evidence="5" id="KW-0472">Membrane</keyword>
<evidence type="ECO:0000259" key="10">
    <source>
        <dbReference type="PROSITE" id="PS50125"/>
    </source>
</evidence>
<dbReference type="InterPro" id="IPR011006">
    <property type="entry name" value="CheY-like_superfamily"/>
</dbReference>
<dbReference type="InterPro" id="IPR050401">
    <property type="entry name" value="Cyclic_nucleotide_synthase"/>
</dbReference>
<feature type="domain" description="Response regulatory" evidence="9">
    <location>
        <begin position="135"/>
        <end position="259"/>
    </location>
</feature>
<sequence length="509" mass="55933">MGSHVSKATSQTGNLGNQVSGQAGERLEARLVGQERSDSGNNLEAANSHPEAREEAASTQGKTSTSGRRSSLLPELVEVEDIFCPENREAQLGSLFDNVEVPLGYGDQGDMSWWRNRKNAAENALLSETSTGLKPEAICVDDDSVQHVLFRKALSEFYTVSCLFEAEEALSLLSDRYSNGKLDCTQTVLVVDNILPGKSGIEFVSDVRKRFPRAFLPIVVLSGDDADTTAARAFTAGADDFISKPVTPKHLASRVKAKQLSMIRHKSLQEELTQRNFLLQRMLPRPVIENLSAGQQLMYEKKEEVSVVFADIVSFTTIAATMGTDQVIIMLHSLFSAYDELTDWHGVYKAETIGDCYMVVAGHTVQSQRDHGNRAVSMACAMVETAKSLELPNGDPLQIRVGVHTGPAYAGVVGRKMPRYCFFGETVNTANLMESSSFTNCVQVSHATYERYAKDRRVEGDVRDLFVDLGRRSVGAGAPMRTWLMKVGDWQEAVAQLPQGSKHRGREGQ</sequence>
<evidence type="ECO:0000313" key="11">
    <source>
        <dbReference type="EMBL" id="JAC83350.1"/>
    </source>
</evidence>
<evidence type="ECO:0000259" key="9">
    <source>
        <dbReference type="PROSITE" id="PS50110"/>
    </source>
</evidence>
<evidence type="ECO:0000256" key="8">
    <source>
        <dbReference type="SAM" id="MobiDB-lite"/>
    </source>
</evidence>
<dbReference type="GO" id="GO:0004383">
    <property type="term" value="F:guanylate cyclase activity"/>
    <property type="evidence" value="ECO:0007669"/>
    <property type="project" value="TreeGrafter"/>
</dbReference>
<protein>
    <submittedName>
        <fullName evidence="11">Adenylate cyclase</fullName>
    </submittedName>
</protein>
<feature type="compositionally biased region" description="Polar residues" evidence="8">
    <location>
        <begin position="1"/>
        <end position="21"/>
    </location>
</feature>
<organism evidence="11">
    <name type="scientific">Tetraselmis sp. GSL018</name>
    <dbReference type="NCBI Taxonomy" id="582737"/>
    <lineage>
        <taxon>Eukaryota</taxon>
        <taxon>Viridiplantae</taxon>
        <taxon>Chlorophyta</taxon>
        <taxon>core chlorophytes</taxon>
        <taxon>Chlorodendrophyceae</taxon>
        <taxon>Chlorodendrales</taxon>
        <taxon>Chlorodendraceae</taxon>
        <taxon>Tetraselmis</taxon>
    </lineage>
</organism>
<dbReference type="GO" id="GO:0001653">
    <property type="term" value="F:peptide receptor activity"/>
    <property type="evidence" value="ECO:0007669"/>
    <property type="project" value="TreeGrafter"/>
</dbReference>
<dbReference type="SUPFAM" id="SSF55073">
    <property type="entry name" value="Nucleotide cyclase"/>
    <property type="match status" value="1"/>
</dbReference>
<dbReference type="GO" id="GO:0007168">
    <property type="term" value="P:receptor guanylyl cyclase signaling pathway"/>
    <property type="evidence" value="ECO:0007669"/>
    <property type="project" value="TreeGrafter"/>
</dbReference>
<dbReference type="PANTHER" id="PTHR11920:SF335">
    <property type="entry name" value="GUANYLATE CYCLASE"/>
    <property type="match status" value="1"/>
</dbReference>
<dbReference type="PROSITE" id="PS50110">
    <property type="entry name" value="RESPONSE_REGULATORY"/>
    <property type="match status" value="1"/>
</dbReference>
<dbReference type="InterPro" id="IPR029787">
    <property type="entry name" value="Nucleotide_cyclase"/>
</dbReference>
<keyword evidence="2" id="KW-0812">Transmembrane</keyword>
<comment type="subcellular location">
    <subcellularLocation>
        <location evidence="1">Membrane</location>
    </subcellularLocation>
</comment>
<dbReference type="CDD" id="cd00156">
    <property type="entry name" value="REC"/>
    <property type="match status" value="1"/>
</dbReference>
<evidence type="ECO:0000256" key="1">
    <source>
        <dbReference type="ARBA" id="ARBA00004370"/>
    </source>
</evidence>
<dbReference type="GO" id="GO:0000166">
    <property type="term" value="F:nucleotide binding"/>
    <property type="evidence" value="ECO:0007669"/>
    <property type="project" value="UniProtKB-KW"/>
</dbReference>
<reference evidence="11" key="1">
    <citation type="submission" date="2014-05" db="EMBL/GenBank/DDBJ databases">
        <title>The transcriptome of the halophilic microalga Tetraselmis sp. GSL018 isolated from the Great Salt Lake, Utah.</title>
        <authorList>
            <person name="Jinkerson R.E."/>
            <person name="D'Adamo S."/>
            <person name="Posewitz M.C."/>
        </authorList>
    </citation>
    <scope>NUCLEOTIDE SEQUENCE</scope>
    <source>
        <strain evidence="11">GSL018</strain>
    </source>
</reference>
<evidence type="ECO:0000256" key="5">
    <source>
        <dbReference type="ARBA" id="ARBA00023136"/>
    </source>
</evidence>
<dbReference type="EMBL" id="GBEZ01001640">
    <property type="protein sequence ID" value="JAC83350.1"/>
    <property type="molecule type" value="Transcribed_RNA"/>
</dbReference>
<dbReference type="GO" id="GO:0005886">
    <property type="term" value="C:plasma membrane"/>
    <property type="evidence" value="ECO:0007669"/>
    <property type="project" value="TreeGrafter"/>
</dbReference>
<proteinExistence type="predicted"/>
<dbReference type="Pfam" id="PF00211">
    <property type="entry name" value="Guanylate_cyc"/>
    <property type="match status" value="1"/>
</dbReference>
<gene>
    <name evidence="11" type="ORF">TSPGSL018_3552</name>
</gene>
<feature type="compositionally biased region" description="Polar residues" evidence="8">
    <location>
        <begin position="57"/>
        <end position="69"/>
    </location>
</feature>
<keyword evidence="6" id="KW-0456">Lyase</keyword>
<feature type="domain" description="Guanylate cyclase" evidence="10">
    <location>
        <begin position="306"/>
        <end position="434"/>
    </location>
</feature>